<dbReference type="GO" id="GO:0051560">
    <property type="term" value="P:mitochondrial calcium ion homeostasis"/>
    <property type="evidence" value="ECO:0007669"/>
    <property type="project" value="TreeGrafter"/>
</dbReference>
<evidence type="ECO:0000256" key="2">
    <source>
        <dbReference type="ARBA" id="ARBA00022737"/>
    </source>
</evidence>
<evidence type="ECO:0000313" key="5">
    <source>
        <dbReference type="EMBL" id="CDQ92547.1"/>
    </source>
</evidence>
<dbReference type="PROSITE" id="PS00223">
    <property type="entry name" value="ANNEXIN_1"/>
    <property type="match status" value="1"/>
</dbReference>
<comment type="similarity">
    <text evidence="1 4">Belongs to the annexin family.</text>
</comment>
<dbReference type="PRINTS" id="PR00196">
    <property type="entry name" value="ANNEXIN"/>
</dbReference>
<dbReference type="SUPFAM" id="SSF47874">
    <property type="entry name" value="Annexin"/>
    <property type="match status" value="1"/>
</dbReference>
<keyword evidence="4" id="KW-0111">Calcium/phospholipid-binding</keyword>
<dbReference type="GO" id="GO:0005634">
    <property type="term" value="C:nucleus"/>
    <property type="evidence" value="ECO:0007669"/>
    <property type="project" value="TreeGrafter"/>
</dbReference>
<name>A0A060YLV4_ONCMY</name>
<protein>
    <recommendedName>
        <fullName evidence="4">Annexin</fullName>
    </recommendedName>
</protein>
<dbReference type="GO" id="GO:0005739">
    <property type="term" value="C:mitochondrion"/>
    <property type="evidence" value="ECO:0007669"/>
    <property type="project" value="GOC"/>
</dbReference>
<organism evidence="5 6">
    <name type="scientific">Oncorhynchus mykiss</name>
    <name type="common">Rainbow trout</name>
    <name type="synonym">Salmo gairdneri</name>
    <dbReference type="NCBI Taxonomy" id="8022"/>
    <lineage>
        <taxon>Eukaryota</taxon>
        <taxon>Metazoa</taxon>
        <taxon>Chordata</taxon>
        <taxon>Craniata</taxon>
        <taxon>Vertebrata</taxon>
        <taxon>Euteleostomi</taxon>
        <taxon>Actinopterygii</taxon>
        <taxon>Neopterygii</taxon>
        <taxon>Teleostei</taxon>
        <taxon>Protacanthopterygii</taxon>
        <taxon>Salmoniformes</taxon>
        <taxon>Salmonidae</taxon>
        <taxon>Salmoninae</taxon>
        <taxon>Oncorhynchus</taxon>
    </lineage>
</organism>
<sequence>MKGFGTDEDVIIDIVANRSNEQRQEIRQAFKSILGRDLMKDLKSELSKNLERLIIGLMLTPAEFDAKMMRKAMEVGRDGGQCIYSAFVKDSDTMTFSTFCYVTALF</sequence>
<reference evidence="5" key="2">
    <citation type="submission" date="2014-03" db="EMBL/GenBank/DDBJ databases">
        <authorList>
            <person name="Genoscope - CEA"/>
        </authorList>
    </citation>
    <scope>NUCLEOTIDE SEQUENCE</scope>
</reference>
<evidence type="ECO:0000256" key="1">
    <source>
        <dbReference type="ARBA" id="ARBA00007831"/>
    </source>
</evidence>
<dbReference type="PROSITE" id="PS51897">
    <property type="entry name" value="ANNEXIN_2"/>
    <property type="match status" value="1"/>
</dbReference>
<comment type="domain">
    <text evidence="4">A pair of annexin repeats may form one binding site for calcium and phospholipid.</text>
</comment>
<dbReference type="AlphaFoldDB" id="A0A060YLV4"/>
<dbReference type="InterPro" id="IPR018502">
    <property type="entry name" value="Annexin_repeat"/>
</dbReference>
<dbReference type="InterPro" id="IPR037104">
    <property type="entry name" value="Annexin_sf"/>
</dbReference>
<evidence type="ECO:0000256" key="4">
    <source>
        <dbReference type="RuleBase" id="RU003540"/>
    </source>
</evidence>
<accession>A0A060YLV4</accession>
<dbReference type="GO" id="GO:0005886">
    <property type="term" value="C:plasma membrane"/>
    <property type="evidence" value="ECO:0007669"/>
    <property type="project" value="TreeGrafter"/>
</dbReference>
<dbReference type="GO" id="GO:0005544">
    <property type="term" value="F:calcium-dependent phospholipid binding"/>
    <property type="evidence" value="ECO:0007669"/>
    <property type="project" value="UniProtKB-KW"/>
</dbReference>
<dbReference type="PaxDb" id="8022-A0A060YLV4"/>
<keyword evidence="4" id="KW-0106">Calcium</keyword>
<dbReference type="EMBL" id="FR913426">
    <property type="protein sequence ID" value="CDQ92547.1"/>
    <property type="molecule type" value="Genomic_DNA"/>
</dbReference>
<reference evidence="5" key="1">
    <citation type="journal article" date="2014" name="Nat. Commun.">
        <title>The rainbow trout genome provides novel insights into evolution after whole-genome duplication in vertebrates.</title>
        <authorList>
            <person name="Berthelot C."/>
            <person name="Brunet F."/>
            <person name="Chalopin D."/>
            <person name="Juanchich A."/>
            <person name="Bernard M."/>
            <person name="Noel B."/>
            <person name="Bento P."/>
            <person name="Da Silva C."/>
            <person name="Labadie K."/>
            <person name="Alberti A."/>
            <person name="Aury J.M."/>
            <person name="Louis A."/>
            <person name="Dehais P."/>
            <person name="Bardou P."/>
            <person name="Montfort J."/>
            <person name="Klopp C."/>
            <person name="Cabau C."/>
            <person name="Gaspin C."/>
            <person name="Thorgaard G.H."/>
            <person name="Boussaha M."/>
            <person name="Quillet E."/>
            <person name="Guyomard R."/>
            <person name="Galiana D."/>
            <person name="Bobe J."/>
            <person name="Volff J.N."/>
            <person name="Genet C."/>
            <person name="Wincker P."/>
            <person name="Jaillon O."/>
            <person name="Roest Crollius H."/>
            <person name="Guiguen Y."/>
        </authorList>
    </citation>
    <scope>NUCLEOTIDE SEQUENCE [LARGE SCALE GENOMIC DNA]</scope>
</reference>
<dbReference type="STRING" id="8022.A0A060YLV4"/>
<dbReference type="GO" id="GO:0006816">
    <property type="term" value="P:calcium ion transport"/>
    <property type="evidence" value="ECO:0007669"/>
    <property type="project" value="TreeGrafter"/>
</dbReference>
<dbReference type="PANTHER" id="PTHR10502">
    <property type="entry name" value="ANNEXIN"/>
    <property type="match status" value="1"/>
</dbReference>
<dbReference type="PANTHER" id="PTHR10502:SF19">
    <property type="entry name" value="ANNEXIN A6"/>
    <property type="match status" value="1"/>
</dbReference>
<gene>
    <name evidence="5" type="ORF">GSONMT00033581001</name>
</gene>
<dbReference type="InterPro" id="IPR001464">
    <property type="entry name" value="Annexin"/>
</dbReference>
<dbReference type="GO" id="GO:0001786">
    <property type="term" value="F:phosphatidylserine binding"/>
    <property type="evidence" value="ECO:0007669"/>
    <property type="project" value="TreeGrafter"/>
</dbReference>
<dbReference type="GO" id="GO:0097190">
    <property type="term" value="P:apoptotic signaling pathway"/>
    <property type="evidence" value="ECO:0007669"/>
    <property type="project" value="TreeGrafter"/>
</dbReference>
<keyword evidence="3 4" id="KW-0041">Annexin</keyword>
<keyword evidence="2 4" id="KW-0677">Repeat</keyword>
<dbReference type="SMART" id="SM00335">
    <property type="entry name" value="ANX"/>
    <property type="match status" value="1"/>
</dbReference>
<dbReference type="Gene3D" id="1.10.220.10">
    <property type="entry name" value="Annexin"/>
    <property type="match status" value="1"/>
</dbReference>
<dbReference type="GO" id="GO:0051283">
    <property type="term" value="P:negative regulation of sequestering of calcium ion"/>
    <property type="evidence" value="ECO:0007669"/>
    <property type="project" value="TreeGrafter"/>
</dbReference>
<evidence type="ECO:0000256" key="3">
    <source>
        <dbReference type="ARBA" id="ARBA00023216"/>
    </source>
</evidence>
<dbReference type="Proteomes" id="UP000193380">
    <property type="component" value="Unassembled WGS sequence"/>
</dbReference>
<dbReference type="FunFam" id="1.10.220.10:FF:000005">
    <property type="entry name" value="Annexin"/>
    <property type="match status" value="1"/>
</dbReference>
<evidence type="ECO:0000313" key="6">
    <source>
        <dbReference type="Proteomes" id="UP000193380"/>
    </source>
</evidence>
<dbReference type="InterPro" id="IPR018252">
    <property type="entry name" value="Annexin_repeat_CS"/>
</dbReference>
<dbReference type="GO" id="GO:0012506">
    <property type="term" value="C:vesicle membrane"/>
    <property type="evidence" value="ECO:0007669"/>
    <property type="project" value="TreeGrafter"/>
</dbReference>
<dbReference type="Pfam" id="PF00191">
    <property type="entry name" value="Annexin"/>
    <property type="match status" value="1"/>
</dbReference>
<dbReference type="GO" id="GO:0005509">
    <property type="term" value="F:calcium ion binding"/>
    <property type="evidence" value="ECO:0007669"/>
    <property type="project" value="InterPro"/>
</dbReference>
<proteinExistence type="inferred from homology"/>